<organism evidence="2 3">
    <name type="scientific">Pseudoglutamicibacter albus DNF00011</name>
    <dbReference type="NCBI Taxonomy" id="1401063"/>
    <lineage>
        <taxon>Bacteria</taxon>
        <taxon>Bacillati</taxon>
        <taxon>Actinomycetota</taxon>
        <taxon>Actinomycetes</taxon>
        <taxon>Micrococcales</taxon>
        <taxon>Micrococcaceae</taxon>
        <taxon>Pseudoglutamicibacter</taxon>
    </lineage>
</organism>
<evidence type="ECO:0000313" key="2">
    <source>
        <dbReference type="EMBL" id="KGF20862.1"/>
    </source>
</evidence>
<dbReference type="Pfam" id="PF01037">
    <property type="entry name" value="AsnC_trans_reg"/>
    <property type="match status" value="1"/>
</dbReference>
<dbReference type="InterPro" id="IPR019887">
    <property type="entry name" value="Tscrpt_reg_AsnC/Lrp_C"/>
</dbReference>
<gene>
    <name evidence="2" type="ORF">HMPREF2128_03955</name>
</gene>
<sequence>MITAFVMIDVEAERIPETAQEISELDGVAEVYSVAGGEWDLIAIVRIMNHEDLAEVIPNHLNKVEGVVSTTTNIAFRAFSQHDLEAAFSLGLE</sequence>
<dbReference type="Proteomes" id="UP000053528">
    <property type="component" value="Unassembled WGS sequence"/>
</dbReference>
<dbReference type="AlphaFoldDB" id="A0A095ZQR2"/>
<proteinExistence type="predicted"/>
<dbReference type="EMBL" id="JRNH01000011">
    <property type="protein sequence ID" value="KGF20862.1"/>
    <property type="molecule type" value="Genomic_DNA"/>
</dbReference>
<name>A0A095ZQR2_9MICC</name>
<accession>A0A095ZQR2</accession>
<reference evidence="2 3" key="1">
    <citation type="submission" date="2014-07" db="EMBL/GenBank/DDBJ databases">
        <authorList>
            <person name="McCorrison J."/>
            <person name="Sanka R."/>
            <person name="Torralba M."/>
            <person name="Gillis M."/>
            <person name="Haft D.H."/>
            <person name="Methe B."/>
            <person name="Sutton G."/>
            <person name="Nelson K.E."/>
        </authorList>
    </citation>
    <scope>NUCLEOTIDE SEQUENCE [LARGE SCALE GENOMIC DNA]</scope>
    <source>
        <strain evidence="2 3">DNF00011</strain>
    </source>
</reference>
<dbReference type="Gene3D" id="3.30.70.920">
    <property type="match status" value="1"/>
</dbReference>
<evidence type="ECO:0000313" key="3">
    <source>
        <dbReference type="Proteomes" id="UP000053528"/>
    </source>
</evidence>
<evidence type="ECO:0000259" key="1">
    <source>
        <dbReference type="Pfam" id="PF01037"/>
    </source>
</evidence>
<dbReference type="SUPFAM" id="SSF54909">
    <property type="entry name" value="Dimeric alpha+beta barrel"/>
    <property type="match status" value="1"/>
</dbReference>
<feature type="domain" description="Transcription regulator AsnC/Lrp ligand binding" evidence="1">
    <location>
        <begin position="6"/>
        <end position="77"/>
    </location>
</feature>
<protein>
    <submittedName>
        <fullName evidence="2">AsnC family transcriptional regulator</fullName>
    </submittedName>
</protein>
<dbReference type="InterPro" id="IPR011008">
    <property type="entry name" value="Dimeric_a/b-barrel"/>
</dbReference>
<comment type="caution">
    <text evidence="2">The sequence shown here is derived from an EMBL/GenBank/DDBJ whole genome shotgun (WGS) entry which is preliminary data.</text>
</comment>
<dbReference type="RefSeq" id="WP_035755250.1">
    <property type="nucleotide sequence ID" value="NZ_JRNH01000011.1"/>
</dbReference>